<organism evidence="4 5">
    <name type="scientific">Actinophytocola oryzae</name>
    <dbReference type="NCBI Taxonomy" id="502181"/>
    <lineage>
        <taxon>Bacteria</taxon>
        <taxon>Bacillati</taxon>
        <taxon>Actinomycetota</taxon>
        <taxon>Actinomycetes</taxon>
        <taxon>Pseudonocardiales</taxon>
        <taxon>Pseudonocardiaceae</taxon>
    </lineage>
</organism>
<evidence type="ECO:0000313" key="5">
    <source>
        <dbReference type="Proteomes" id="UP000294927"/>
    </source>
</evidence>
<dbReference type="GO" id="GO:0031177">
    <property type="term" value="F:phosphopantetheine binding"/>
    <property type="evidence" value="ECO:0007669"/>
    <property type="project" value="InterPro"/>
</dbReference>
<dbReference type="InterPro" id="IPR020806">
    <property type="entry name" value="PKS_PP-bd"/>
</dbReference>
<dbReference type="SUPFAM" id="SSF47336">
    <property type="entry name" value="ACP-like"/>
    <property type="match status" value="1"/>
</dbReference>
<dbReference type="InterPro" id="IPR009081">
    <property type="entry name" value="PP-bd_ACP"/>
</dbReference>
<sequence>MSELATREWLVAFVAGVLDVAREEVDPTASWESLGVDSATTLVLVADLSAVLGREVRPIEVLENPTIDTLVEHLGTCEVPA</sequence>
<dbReference type="Pfam" id="PF00550">
    <property type="entry name" value="PP-binding"/>
    <property type="match status" value="1"/>
</dbReference>
<protein>
    <submittedName>
        <fullName evidence="4">Phosphopantetheine binding protein</fullName>
    </submittedName>
</protein>
<evidence type="ECO:0000256" key="2">
    <source>
        <dbReference type="ARBA" id="ARBA00022553"/>
    </source>
</evidence>
<feature type="domain" description="Carrier" evidence="3">
    <location>
        <begin position="1"/>
        <end position="78"/>
    </location>
</feature>
<dbReference type="Gene3D" id="1.10.1200.10">
    <property type="entry name" value="ACP-like"/>
    <property type="match status" value="1"/>
</dbReference>
<evidence type="ECO:0000256" key="1">
    <source>
        <dbReference type="ARBA" id="ARBA00022450"/>
    </source>
</evidence>
<proteinExistence type="predicted"/>
<keyword evidence="2" id="KW-0597">Phosphoprotein</keyword>
<dbReference type="EMBL" id="SOCP01000021">
    <property type="protein sequence ID" value="TDV41021.1"/>
    <property type="molecule type" value="Genomic_DNA"/>
</dbReference>
<accession>A0A4V3FQU1</accession>
<dbReference type="SMART" id="SM00823">
    <property type="entry name" value="PKS_PP"/>
    <property type="match status" value="1"/>
</dbReference>
<name>A0A4V3FQU1_9PSEU</name>
<dbReference type="PROSITE" id="PS50075">
    <property type="entry name" value="CARRIER"/>
    <property type="match status" value="1"/>
</dbReference>
<keyword evidence="5" id="KW-1185">Reference proteome</keyword>
<comment type="caution">
    <text evidence="4">The sequence shown here is derived from an EMBL/GenBank/DDBJ whole genome shotgun (WGS) entry which is preliminary data.</text>
</comment>
<reference evidence="4 5" key="1">
    <citation type="submission" date="2019-03" db="EMBL/GenBank/DDBJ databases">
        <title>Genomic Encyclopedia of Archaeal and Bacterial Type Strains, Phase II (KMG-II): from individual species to whole genera.</title>
        <authorList>
            <person name="Goeker M."/>
        </authorList>
    </citation>
    <scope>NUCLEOTIDE SEQUENCE [LARGE SCALE GENOMIC DNA]</scope>
    <source>
        <strain evidence="4 5">DSM 45499</strain>
    </source>
</reference>
<dbReference type="AlphaFoldDB" id="A0A4V3FQU1"/>
<evidence type="ECO:0000313" key="4">
    <source>
        <dbReference type="EMBL" id="TDV41021.1"/>
    </source>
</evidence>
<keyword evidence="1" id="KW-0596">Phosphopantetheine</keyword>
<dbReference type="Proteomes" id="UP000294927">
    <property type="component" value="Unassembled WGS sequence"/>
</dbReference>
<dbReference type="RefSeq" id="WP_133907962.1">
    <property type="nucleotide sequence ID" value="NZ_SOCP01000021.1"/>
</dbReference>
<dbReference type="OrthoDB" id="5147973at2"/>
<evidence type="ECO:0000259" key="3">
    <source>
        <dbReference type="PROSITE" id="PS50075"/>
    </source>
</evidence>
<dbReference type="InterPro" id="IPR036736">
    <property type="entry name" value="ACP-like_sf"/>
</dbReference>
<gene>
    <name evidence="4" type="ORF">CLV71_12187</name>
</gene>